<name>A0A6A6AC51_9PLEO</name>
<sequence>MAETGEYTVTPAAYPARTRTASSIISGIETIATTVNFTDKLLVTVTQQGKLAHWVHVPLDIAGTDASMPSNPYFDRDDEDPTSDLLPMHHLTATTILGGTMANLDVLGQTLATQIASIIKTRDERDTRMLVVGMGLEKSMSGREQFSELIGLVMEVL</sequence>
<dbReference type="GO" id="GO:0043248">
    <property type="term" value="P:proteasome assembly"/>
    <property type="evidence" value="ECO:0007669"/>
    <property type="project" value="InterPro"/>
</dbReference>
<keyword evidence="2" id="KW-1185">Reference proteome</keyword>
<organism evidence="1 2">
    <name type="scientific">Dothidotthia symphoricarpi CBS 119687</name>
    <dbReference type="NCBI Taxonomy" id="1392245"/>
    <lineage>
        <taxon>Eukaryota</taxon>
        <taxon>Fungi</taxon>
        <taxon>Dikarya</taxon>
        <taxon>Ascomycota</taxon>
        <taxon>Pezizomycotina</taxon>
        <taxon>Dothideomycetes</taxon>
        <taxon>Pleosporomycetidae</taxon>
        <taxon>Pleosporales</taxon>
        <taxon>Dothidotthiaceae</taxon>
        <taxon>Dothidotthia</taxon>
    </lineage>
</organism>
<dbReference type="OrthoDB" id="5593278at2759"/>
<gene>
    <name evidence="1" type="ORF">P153DRAFT_386016</name>
</gene>
<reference evidence="1" key="1">
    <citation type="journal article" date="2020" name="Stud. Mycol.">
        <title>101 Dothideomycetes genomes: a test case for predicting lifestyles and emergence of pathogens.</title>
        <authorList>
            <person name="Haridas S."/>
            <person name="Albert R."/>
            <person name="Binder M."/>
            <person name="Bloem J."/>
            <person name="Labutti K."/>
            <person name="Salamov A."/>
            <person name="Andreopoulos B."/>
            <person name="Baker S."/>
            <person name="Barry K."/>
            <person name="Bills G."/>
            <person name="Bluhm B."/>
            <person name="Cannon C."/>
            <person name="Castanera R."/>
            <person name="Culley D."/>
            <person name="Daum C."/>
            <person name="Ezra D."/>
            <person name="Gonzalez J."/>
            <person name="Henrissat B."/>
            <person name="Kuo A."/>
            <person name="Liang C."/>
            <person name="Lipzen A."/>
            <person name="Lutzoni F."/>
            <person name="Magnuson J."/>
            <person name="Mondo S."/>
            <person name="Nolan M."/>
            <person name="Ohm R."/>
            <person name="Pangilinan J."/>
            <person name="Park H.-J."/>
            <person name="Ramirez L."/>
            <person name="Alfaro M."/>
            <person name="Sun H."/>
            <person name="Tritt A."/>
            <person name="Yoshinaga Y."/>
            <person name="Zwiers L.-H."/>
            <person name="Turgeon B."/>
            <person name="Goodwin S."/>
            <person name="Spatafora J."/>
            <person name="Crous P."/>
            <person name="Grigoriev I."/>
        </authorList>
    </citation>
    <scope>NUCLEOTIDE SEQUENCE</scope>
    <source>
        <strain evidence="1">CBS 119687</strain>
    </source>
</reference>
<dbReference type="InterPro" id="IPR018788">
    <property type="entry name" value="Proteasome_assmbl_chp_3"/>
</dbReference>
<dbReference type="PANTHER" id="PTHR31051:SF1">
    <property type="entry name" value="PROTEASOME ASSEMBLY CHAPERONE 3"/>
    <property type="match status" value="1"/>
</dbReference>
<dbReference type="RefSeq" id="XP_033523202.1">
    <property type="nucleotide sequence ID" value="XM_033670484.1"/>
</dbReference>
<dbReference type="Gene3D" id="3.30.230.90">
    <property type="match status" value="1"/>
</dbReference>
<dbReference type="PANTHER" id="PTHR31051">
    <property type="entry name" value="PROTEASOME ASSEMBLY CHAPERONE 3"/>
    <property type="match status" value="1"/>
</dbReference>
<dbReference type="Proteomes" id="UP000799771">
    <property type="component" value="Unassembled WGS sequence"/>
</dbReference>
<evidence type="ECO:0000313" key="1">
    <source>
        <dbReference type="EMBL" id="KAF2128813.1"/>
    </source>
</evidence>
<dbReference type="EMBL" id="ML977507">
    <property type="protein sequence ID" value="KAF2128813.1"/>
    <property type="molecule type" value="Genomic_DNA"/>
</dbReference>
<accession>A0A6A6AC51</accession>
<dbReference type="Pfam" id="PF10178">
    <property type="entry name" value="PAC3"/>
    <property type="match status" value="1"/>
</dbReference>
<dbReference type="InterPro" id="IPR053720">
    <property type="entry name" value="Psm_Assembly_Chaperone"/>
</dbReference>
<dbReference type="GeneID" id="54410916"/>
<dbReference type="AlphaFoldDB" id="A0A6A6AC51"/>
<evidence type="ECO:0000313" key="2">
    <source>
        <dbReference type="Proteomes" id="UP000799771"/>
    </source>
</evidence>
<protein>
    <submittedName>
        <fullName evidence="1">Uncharacterized protein</fullName>
    </submittedName>
</protein>
<proteinExistence type="predicted"/>